<dbReference type="Proteomes" id="UP001060085">
    <property type="component" value="Linkage Group LG02"/>
</dbReference>
<evidence type="ECO:0000313" key="2">
    <source>
        <dbReference type="Proteomes" id="UP001060085"/>
    </source>
</evidence>
<name>A0ACC0BSG8_CATRO</name>
<evidence type="ECO:0000313" key="1">
    <source>
        <dbReference type="EMBL" id="KAI5675625.1"/>
    </source>
</evidence>
<sequence>MASRKHIPPAYEGCSLPAPGLIRHGPSPGQRPMEPLPPSEHLENRLAVQAAEIQELVGDNRRLAATHVALRQDLVSAKEEIQRLADHIKSTTTESDIQIRVLMDKIAKMEADIRAGESVKKDLQQAHTEARSLALARKELIAQIEQATRELEKARTDAKRLPEMHAELDSLRQEHQRLRVTFEHEKGLNIDRVERMQIMEKDIMRMASETERLRADVLNAEKRANAPNAYVNANPYISSPSFYPPTVHGAWGYVDPYTRPPQLGAGAMVHGMDPYGVGVMASSAAAPSVIGSGSNPAGMQPYDACHATK</sequence>
<comment type="caution">
    <text evidence="1">The sequence shown here is derived from an EMBL/GenBank/DDBJ whole genome shotgun (WGS) entry which is preliminary data.</text>
</comment>
<gene>
    <name evidence="1" type="ORF">M9H77_06575</name>
</gene>
<proteinExistence type="predicted"/>
<reference evidence="2" key="1">
    <citation type="journal article" date="2023" name="Nat. Plants">
        <title>Single-cell RNA sequencing provides a high-resolution roadmap for understanding the multicellular compartmentation of specialized metabolism.</title>
        <authorList>
            <person name="Sun S."/>
            <person name="Shen X."/>
            <person name="Li Y."/>
            <person name="Li Y."/>
            <person name="Wang S."/>
            <person name="Li R."/>
            <person name="Zhang H."/>
            <person name="Shen G."/>
            <person name="Guo B."/>
            <person name="Wei J."/>
            <person name="Xu J."/>
            <person name="St-Pierre B."/>
            <person name="Chen S."/>
            <person name="Sun C."/>
        </authorList>
    </citation>
    <scope>NUCLEOTIDE SEQUENCE [LARGE SCALE GENOMIC DNA]</scope>
</reference>
<organism evidence="1 2">
    <name type="scientific">Catharanthus roseus</name>
    <name type="common">Madagascar periwinkle</name>
    <name type="synonym">Vinca rosea</name>
    <dbReference type="NCBI Taxonomy" id="4058"/>
    <lineage>
        <taxon>Eukaryota</taxon>
        <taxon>Viridiplantae</taxon>
        <taxon>Streptophyta</taxon>
        <taxon>Embryophyta</taxon>
        <taxon>Tracheophyta</taxon>
        <taxon>Spermatophyta</taxon>
        <taxon>Magnoliopsida</taxon>
        <taxon>eudicotyledons</taxon>
        <taxon>Gunneridae</taxon>
        <taxon>Pentapetalae</taxon>
        <taxon>asterids</taxon>
        <taxon>lamiids</taxon>
        <taxon>Gentianales</taxon>
        <taxon>Apocynaceae</taxon>
        <taxon>Rauvolfioideae</taxon>
        <taxon>Vinceae</taxon>
        <taxon>Catharanthinae</taxon>
        <taxon>Catharanthus</taxon>
    </lineage>
</organism>
<keyword evidence="2" id="KW-1185">Reference proteome</keyword>
<dbReference type="EMBL" id="CM044702">
    <property type="protein sequence ID" value="KAI5675625.1"/>
    <property type="molecule type" value="Genomic_DNA"/>
</dbReference>
<protein>
    <submittedName>
        <fullName evidence="1">Uncharacterized protein</fullName>
    </submittedName>
</protein>
<accession>A0ACC0BSG8</accession>